<gene>
    <name evidence="2" type="ORF">DUNSADRAFT_16248</name>
</gene>
<accession>A0ABQ7H157</accession>
<keyword evidence="1" id="KW-1133">Transmembrane helix</keyword>
<evidence type="ECO:0000313" key="3">
    <source>
        <dbReference type="Proteomes" id="UP000815325"/>
    </source>
</evidence>
<reference evidence="2" key="1">
    <citation type="submission" date="2017-08" db="EMBL/GenBank/DDBJ databases">
        <authorList>
            <person name="Polle J.E."/>
            <person name="Barry K."/>
            <person name="Cushman J."/>
            <person name="Schmutz J."/>
            <person name="Tran D."/>
            <person name="Hathwaick L.T."/>
            <person name="Yim W.C."/>
            <person name="Jenkins J."/>
            <person name="Mckie-Krisberg Z.M."/>
            <person name="Prochnik S."/>
            <person name="Lindquist E."/>
            <person name="Dockter R.B."/>
            <person name="Adam C."/>
            <person name="Molina H."/>
            <person name="Bunkerborg J."/>
            <person name="Jin E."/>
            <person name="Buchheim M."/>
            <person name="Magnuson J."/>
        </authorList>
    </citation>
    <scope>NUCLEOTIDE SEQUENCE</scope>
    <source>
        <strain evidence="2">CCAP 19/18</strain>
    </source>
</reference>
<sequence>MFTSAGLQSGPPSGRLLVIHVCRGPLIYCLHLTSALINWCISTSVLTTCPYHLPSPPALTTCPHRLVHFDLCPHHLAPLIALSSILITWCHFWLLHLSSPPGALDRFDLYPHHLVPILAFTPVLIIWC</sequence>
<evidence type="ECO:0000313" key="2">
    <source>
        <dbReference type="EMBL" id="KAF5840586.1"/>
    </source>
</evidence>
<organism evidence="2 3">
    <name type="scientific">Dunaliella salina</name>
    <name type="common">Green alga</name>
    <name type="synonym">Protococcus salinus</name>
    <dbReference type="NCBI Taxonomy" id="3046"/>
    <lineage>
        <taxon>Eukaryota</taxon>
        <taxon>Viridiplantae</taxon>
        <taxon>Chlorophyta</taxon>
        <taxon>core chlorophytes</taxon>
        <taxon>Chlorophyceae</taxon>
        <taxon>CS clade</taxon>
        <taxon>Chlamydomonadales</taxon>
        <taxon>Dunaliellaceae</taxon>
        <taxon>Dunaliella</taxon>
    </lineage>
</organism>
<feature type="transmembrane region" description="Helical" evidence="1">
    <location>
        <begin position="109"/>
        <end position="127"/>
    </location>
</feature>
<evidence type="ECO:0000256" key="1">
    <source>
        <dbReference type="SAM" id="Phobius"/>
    </source>
</evidence>
<protein>
    <submittedName>
        <fullName evidence="2">Uncharacterized protein</fullName>
    </submittedName>
</protein>
<dbReference type="Proteomes" id="UP000815325">
    <property type="component" value="Unassembled WGS sequence"/>
</dbReference>
<keyword evidence="1" id="KW-0472">Membrane</keyword>
<keyword evidence="1" id="KW-0812">Transmembrane</keyword>
<proteinExistence type="predicted"/>
<feature type="transmembrane region" description="Helical" evidence="1">
    <location>
        <begin position="76"/>
        <end position="97"/>
    </location>
</feature>
<comment type="caution">
    <text evidence="2">The sequence shown here is derived from an EMBL/GenBank/DDBJ whole genome shotgun (WGS) entry which is preliminary data.</text>
</comment>
<name>A0ABQ7H157_DUNSA</name>
<dbReference type="EMBL" id="MU069509">
    <property type="protein sequence ID" value="KAF5840586.1"/>
    <property type="molecule type" value="Genomic_DNA"/>
</dbReference>
<keyword evidence="3" id="KW-1185">Reference proteome</keyword>